<name>A0A6A5ZGI7_9PLEO</name>
<gene>
    <name evidence="1" type="ORF">BDV96DRAFT_405237</name>
</gene>
<keyword evidence="1" id="KW-0808">Transferase</keyword>
<dbReference type="Pfam" id="PF04252">
    <property type="entry name" value="SFM1-like"/>
    <property type="match status" value="1"/>
</dbReference>
<protein>
    <submittedName>
        <fullName evidence="1">SAM-dependent RNA methyltransferase</fullName>
    </submittedName>
</protein>
<keyword evidence="2" id="KW-1185">Reference proteome</keyword>
<dbReference type="GO" id="GO:0032259">
    <property type="term" value="P:methylation"/>
    <property type="evidence" value="ECO:0007669"/>
    <property type="project" value="UniProtKB-KW"/>
</dbReference>
<dbReference type="GO" id="GO:0035241">
    <property type="term" value="F:protein-arginine omega-N monomethyltransferase activity"/>
    <property type="evidence" value="ECO:0007669"/>
    <property type="project" value="TreeGrafter"/>
</dbReference>
<dbReference type="OrthoDB" id="373498at2759"/>
<dbReference type="Proteomes" id="UP000799770">
    <property type="component" value="Unassembled WGS sequence"/>
</dbReference>
<dbReference type="CDD" id="cd18090">
    <property type="entry name" value="Arginine_MT_Sfm1"/>
    <property type="match status" value="1"/>
</dbReference>
<keyword evidence="1" id="KW-0489">Methyltransferase</keyword>
<dbReference type="AlphaFoldDB" id="A0A6A5ZGI7"/>
<accession>A0A6A5ZGI7</accession>
<evidence type="ECO:0000313" key="2">
    <source>
        <dbReference type="Proteomes" id="UP000799770"/>
    </source>
</evidence>
<organism evidence="1 2">
    <name type="scientific">Lophiotrema nucula</name>
    <dbReference type="NCBI Taxonomy" id="690887"/>
    <lineage>
        <taxon>Eukaryota</taxon>
        <taxon>Fungi</taxon>
        <taxon>Dikarya</taxon>
        <taxon>Ascomycota</taxon>
        <taxon>Pezizomycotina</taxon>
        <taxon>Dothideomycetes</taxon>
        <taxon>Pleosporomycetidae</taxon>
        <taxon>Pleosporales</taxon>
        <taxon>Lophiotremataceae</taxon>
        <taxon>Lophiotrema</taxon>
    </lineage>
</organism>
<dbReference type="EMBL" id="ML977318">
    <property type="protein sequence ID" value="KAF2117867.1"/>
    <property type="molecule type" value="Genomic_DNA"/>
</dbReference>
<proteinExistence type="predicted"/>
<reference evidence="1" key="1">
    <citation type="journal article" date="2020" name="Stud. Mycol.">
        <title>101 Dothideomycetes genomes: a test case for predicting lifestyles and emergence of pathogens.</title>
        <authorList>
            <person name="Haridas S."/>
            <person name="Albert R."/>
            <person name="Binder M."/>
            <person name="Bloem J."/>
            <person name="Labutti K."/>
            <person name="Salamov A."/>
            <person name="Andreopoulos B."/>
            <person name="Baker S."/>
            <person name="Barry K."/>
            <person name="Bills G."/>
            <person name="Bluhm B."/>
            <person name="Cannon C."/>
            <person name="Castanera R."/>
            <person name="Culley D."/>
            <person name="Daum C."/>
            <person name="Ezra D."/>
            <person name="Gonzalez J."/>
            <person name="Henrissat B."/>
            <person name="Kuo A."/>
            <person name="Liang C."/>
            <person name="Lipzen A."/>
            <person name="Lutzoni F."/>
            <person name="Magnuson J."/>
            <person name="Mondo S."/>
            <person name="Nolan M."/>
            <person name="Ohm R."/>
            <person name="Pangilinan J."/>
            <person name="Park H.-J."/>
            <person name="Ramirez L."/>
            <person name="Alfaro M."/>
            <person name="Sun H."/>
            <person name="Tritt A."/>
            <person name="Yoshinaga Y."/>
            <person name="Zwiers L.-H."/>
            <person name="Turgeon B."/>
            <person name="Goodwin S."/>
            <person name="Spatafora J."/>
            <person name="Crous P."/>
            <person name="Grigoriev I."/>
        </authorList>
    </citation>
    <scope>NUCLEOTIDE SEQUENCE</scope>
    <source>
        <strain evidence="1">CBS 627.86</strain>
    </source>
</reference>
<dbReference type="PANTHER" id="PTHR35517">
    <property type="entry name" value="PROTEIN ARGININE N-METHYLTRANSFERASE SFM1"/>
    <property type="match status" value="1"/>
</dbReference>
<evidence type="ECO:0000313" key="1">
    <source>
        <dbReference type="EMBL" id="KAF2117867.1"/>
    </source>
</evidence>
<sequence>MANLDPSSGKTFVVEHLDPELEEWSSLEYFTIASECHDAGAKFLLSSVPEELKLPANLQQAKGLTVEKRGIEEIYADQKEKVCLLDPAAATDLSTEDGDTFDIFLFGGILGDDPPRDRTSELRKKGYQGRRLGPVQMTTDTAVRVTRMIVQDRVPVDKVPYIDHPELKINKNESTQMPFRYVKGKDGQPIMPEGMVDLIVKDSEKGLGDLL</sequence>
<dbReference type="InterPro" id="IPR007364">
    <property type="entry name" value="SFM1-like"/>
</dbReference>
<dbReference type="PANTHER" id="PTHR35517:SF1">
    <property type="entry name" value="PROTEIN ARGININE N-METHYLTRANSFERASE SFM1"/>
    <property type="match status" value="1"/>
</dbReference>